<dbReference type="Gene3D" id="3.40.710.10">
    <property type="entry name" value="DD-peptidase/beta-lactamase superfamily"/>
    <property type="match status" value="1"/>
</dbReference>
<dbReference type="SUPFAM" id="SSF54427">
    <property type="entry name" value="NTF2-like"/>
    <property type="match status" value="1"/>
</dbReference>
<dbReference type="PANTHER" id="PTHR30627">
    <property type="entry name" value="PEPTIDOGLYCAN D,D-TRANSPEPTIDASE"/>
    <property type="match status" value="1"/>
</dbReference>
<organism evidence="3 4">
    <name type="scientific">Williamsia sterculiae</name>
    <dbReference type="NCBI Taxonomy" id="1344003"/>
    <lineage>
        <taxon>Bacteria</taxon>
        <taxon>Bacillati</taxon>
        <taxon>Actinomycetota</taxon>
        <taxon>Actinomycetes</taxon>
        <taxon>Mycobacteriales</taxon>
        <taxon>Nocardiaceae</taxon>
        <taxon>Williamsia</taxon>
    </lineage>
</organism>
<dbReference type="GO" id="GO:0046677">
    <property type="term" value="P:response to antibiotic"/>
    <property type="evidence" value="ECO:0007669"/>
    <property type="project" value="InterPro"/>
</dbReference>
<dbReference type="RefSeq" id="WP_076480352.1">
    <property type="nucleotide sequence ID" value="NZ_FTNT01000008.1"/>
</dbReference>
<reference evidence="3 4" key="1">
    <citation type="submission" date="2017-01" db="EMBL/GenBank/DDBJ databases">
        <authorList>
            <person name="Mah S.A."/>
            <person name="Swanson W.J."/>
            <person name="Moy G.W."/>
            <person name="Vacquier V.D."/>
        </authorList>
    </citation>
    <scope>NUCLEOTIDE SEQUENCE [LARGE SCALE GENOMIC DNA]</scope>
    <source>
        <strain evidence="3 4">CPCC 203464</strain>
    </source>
</reference>
<protein>
    <submittedName>
        <fullName evidence="3">Cell division protein FtsI/penicillin-binding protein 2</fullName>
    </submittedName>
</protein>
<dbReference type="Pfam" id="PF05223">
    <property type="entry name" value="MecA_N"/>
    <property type="match status" value="1"/>
</dbReference>
<dbReference type="Proteomes" id="UP000186218">
    <property type="component" value="Unassembled WGS sequence"/>
</dbReference>
<dbReference type="InterPro" id="IPR006311">
    <property type="entry name" value="TAT_signal"/>
</dbReference>
<keyword evidence="4" id="KW-1185">Reference proteome</keyword>
<dbReference type="EMBL" id="FTNT01000008">
    <property type="protein sequence ID" value="SIS10952.1"/>
    <property type="molecule type" value="Genomic_DNA"/>
</dbReference>
<sequence length="612" mass="63470">MTVPHRPSRRTLLRSAITVVSVAVLTVTVVSCSEPDDGPRAAAGAFLADVGARHTDRASADTDDPTSARTALDMVWNGLQATAMTADTTASKITGDTASVTATYHWTLPSKQVWTYQATLAMARTDSGWKVRWSNADIHPGLGSGQQIAAQTLDAPMATVNETDGTEILRQGEVVAVRFDASVAAQRGSVGDAATTLAELLTRYDPTLSAQKIAEESTAQQGPHVVATLQSGDYDKISDQLAAVAGVDARRQGDLLPTDPTFAPEVVGQVKSVVAGELGGTPGWRVVTLGVNGQVSDVLAQTDPRPAPAVTVGLSRQVQNAAQRAVDVQKKLQTMMVVIQPSTGRLLAIAQNEAATKAGPLATMGLYPPGSTFKMVTSAAAFNAKMVTPQTTVGCPGEVTIGQRSVPNYDGFALGDVPLQTAFARSCNTTFAKLASEMGPSDLAHAATAMGVGPGYAIPGMPAQSGSVPIAPELVSRTEDGFGQGKVVATPLGMALVAATVQHGTTPVPQLILNRRTEVTGPRAALAPGVLDQLRPMMRQVVVDGTADRISDQGEVYGKTGEAEVPGGSHAWFAGYRGDIAFATLIVLGGSSDYAVGVTRDFFAGLPEGYGQ</sequence>
<dbReference type="OrthoDB" id="5241017at2"/>
<dbReference type="AlphaFoldDB" id="A0A1N7GEL8"/>
<feature type="domain" description="NTF2-like N-terminal transpeptidase" evidence="2">
    <location>
        <begin position="39"/>
        <end position="146"/>
    </location>
</feature>
<dbReference type="InterPro" id="IPR032710">
    <property type="entry name" value="NTF2-like_dom_sf"/>
</dbReference>
<accession>A0A1N7GEL8</accession>
<evidence type="ECO:0000259" key="2">
    <source>
        <dbReference type="Pfam" id="PF05223"/>
    </source>
</evidence>
<dbReference type="GO" id="GO:0008658">
    <property type="term" value="F:penicillin binding"/>
    <property type="evidence" value="ECO:0007669"/>
    <property type="project" value="InterPro"/>
</dbReference>
<keyword evidence="3" id="KW-0132">Cell division</keyword>
<dbReference type="SUPFAM" id="SSF56601">
    <property type="entry name" value="beta-lactamase/transpeptidase-like"/>
    <property type="match status" value="1"/>
</dbReference>
<evidence type="ECO:0000313" key="4">
    <source>
        <dbReference type="Proteomes" id="UP000186218"/>
    </source>
</evidence>
<gene>
    <name evidence="3" type="ORF">SAMN05445060_2687</name>
</gene>
<dbReference type="STRING" id="1344003.SAMN05445060_2687"/>
<dbReference type="PANTHER" id="PTHR30627:SF24">
    <property type="entry name" value="PENICILLIN-BINDING PROTEIN 4B"/>
    <property type="match status" value="1"/>
</dbReference>
<dbReference type="InterPro" id="IPR012338">
    <property type="entry name" value="Beta-lactam/transpept-like"/>
</dbReference>
<dbReference type="GO" id="GO:0071555">
    <property type="term" value="P:cell wall organization"/>
    <property type="evidence" value="ECO:0007669"/>
    <property type="project" value="TreeGrafter"/>
</dbReference>
<dbReference type="InterPro" id="IPR007887">
    <property type="entry name" value="MecA_N"/>
</dbReference>
<evidence type="ECO:0000259" key="1">
    <source>
        <dbReference type="Pfam" id="PF00905"/>
    </source>
</evidence>
<proteinExistence type="predicted"/>
<dbReference type="PROSITE" id="PS51257">
    <property type="entry name" value="PROKAR_LIPOPROTEIN"/>
    <property type="match status" value="1"/>
</dbReference>
<dbReference type="Pfam" id="PF00905">
    <property type="entry name" value="Transpeptidase"/>
    <property type="match status" value="1"/>
</dbReference>
<dbReference type="GO" id="GO:0071972">
    <property type="term" value="F:peptidoglycan L,D-transpeptidase activity"/>
    <property type="evidence" value="ECO:0007669"/>
    <property type="project" value="TreeGrafter"/>
</dbReference>
<dbReference type="InterPro" id="IPR001460">
    <property type="entry name" value="PCN-bd_Tpept"/>
</dbReference>
<dbReference type="GO" id="GO:0051301">
    <property type="term" value="P:cell division"/>
    <property type="evidence" value="ECO:0007669"/>
    <property type="project" value="UniProtKB-KW"/>
</dbReference>
<keyword evidence="3" id="KW-0131">Cell cycle</keyword>
<evidence type="ECO:0000313" key="3">
    <source>
        <dbReference type="EMBL" id="SIS10952.1"/>
    </source>
</evidence>
<dbReference type="GO" id="GO:0005886">
    <property type="term" value="C:plasma membrane"/>
    <property type="evidence" value="ECO:0007669"/>
    <property type="project" value="TreeGrafter"/>
</dbReference>
<dbReference type="PROSITE" id="PS51318">
    <property type="entry name" value="TAT"/>
    <property type="match status" value="1"/>
</dbReference>
<name>A0A1N7GEL8_9NOCA</name>
<feature type="domain" description="Penicillin-binding protein transpeptidase" evidence="1">
    <location>
        <begin position="335"/>
        <end position="586"/>
    </location>
</feature>
<dbReference type="InterPro" id="IPR050515">
    <property type="entry name" value="Beta-lactam/transpept"/>
</dbReference>